<feature type="region of interest" description="Disordered" evidence="1">
    <location>
        <begin position="1"/>
        <end position="80"/>
    </location>
</feature>
<evidence type="ECO:0000313" key="2">
    <source>
        <dbReference type="EMBL" id="MCB5181586.1"/>
    </source>
</evidence>
<dbReference type="Proteomes" id="UP001199054">
    <property type="component" value="Unassembled WGS sequence"/>
</dbReference>
<feature type="compositionally biased region" description="Basic residues" evidence="1">
    <location>
        <begin position="7"/>
        <end position="17"/>
    </location>
</feature>
<dbReference type="EMBL" id="JAJAUY010000081">
    <property type="protein sequence ID" value="MCB5181586.1"/>
    <property type="molecule type" value="Genomic_DNA"/>
</dbReference>
<comment type="caution">
    <text evidence="2">The sequence shown here is derived from an EMBL/GenBank/DDBJ whole genome shotgun (WGS) entry which is preliminary data.</text>
</comment>
<evidence type="ECO:0000313" key="3">
    <source>
        <dbReference type="Proteomes" id="UP001199054"/>
    </source>
</evidence>
<protein>
    <recommendedName>
        <fullName evidence="4">LytR family transcriptional regulator</fullName>
    </recommendedName>
</protein>
<evidence type="ECO:0000256" key="1">
    <source>
        <dbReference type="SAM" id="MobiDB-lite"/>
    </source>
</evidence>
<keyword evidence="3" id="KW-1185">Reference proteome</keyword>
<gene>
    <name evidence="2" type="ORF">LG632_19660</name>
</gene>
<sequence>MSDSQGSRRRGSGRRAARGAAVAAPPEPPPEPATEDPYGYAYDPREGDWAAGAPAPDLPGPRTDLRTDPRPGTGRRRAAP</sequence>
<proteinExistence type="predicted"/>
<organism evidence="2 3">
    <name type="scientific">Streptomyces antimicrobicus</name>
    <dbReference type="NCBI Taxonomy" id="2883108"/>
    <lineage>
        <taxon>Bacteria</taxon>
        <taxon>Bacillati</taxon>
        <taxon>Actinomycetota</taxon>
        <taxon>Actinomycetes</taxon>
        <taxon>Kitasatosporales</taxon>
        <taxon>Streptomycetaceae</taxon>
        <taxon>Streptomyces</taxon>
    </lineage>
</organism>
<evidence type="ECO:0008006" key="4">
    <source>
        <dbReference type="Google" id="ProtNLM"/>
    </source>
</evidence>
<name>A0ABS8BAE8_9ACTN</name>
<accession>A0ABS8BAE8</accession>
<reference evidence="2 3" key="1">
    <citation type="submission" date="2021-10" db="EMBL/GenBank/DDBJ databases">
        <title>Streptomyces sp. strain SMC 277, a novel streptomycete isolated from soil.</title>
        <authorList>
            <person name="Chanama M."/>
        </authorList>
    </citation>
    <scope>NUCLEOTIDE SEQUENCE [LARGE SCALE GENOMIC DNA]</scope>
    <source>
        <strain evidence="2 3">SMC 277</strain>
    </source>
</reference>
<feature type="non-terminal residue" evidence="2">
    <location>
        <position position="80"/>
    </location>
</feature>